<dbReference type="VEuPathDB" id="PlasmoDB:PVVCY_1203000"/>
<feature type="compositionally biased region" description="Basic and acidic residues" evidence="1">
    <location>
        <begin position="170"/>
        <end position="206"/>
    </location>
</feature>
<feature type="compositionally biased region" description="Basic and acidic residues" evidence="1">
    <location>
        <begin position="646"/>
        <end position="666"/>
    </location>
</feature>
<feature type="region of interest" description="Disordered" evidence="1">
    <location>
        <begin position="278"/>
        <end position="405"/>
    </location>
</feature>
<feature type="domain" description="Plasmodium RESA N-terminal" evidence="3">
    <location>
        <begin position="820"/>
        <end position="942"/>
    </location>
</feature>
<dbReference type="Pfam" id="PF09687">
    <property type="entry name" value="PRESAN"/>
    <property type="match status" value="1"/>
</dbReference>
<feature type="transmembrane region" description="Helical" evidence="2">
    <location>
        <begin position="46"/>
        <end position="67"/>
    </location>
</feature>
<dbReference type="InterPro" id="IPR044885">
    <property type="entry name" value="PRESA_N_sf"/>
</dbReference>
<dbReference type="Gene3D" id="6.10.280.180">
    <property type="entry name" value="Plasmodium RESA, N-terminal helical domain"/>
    <property type="match status" value="1"/>
</dbReference>
<evidence type="ECO:0000256" key="2">
    <source>
        <dbReference type="SAM" id="Phobius"/>
    </source>
</evidence>
<evidence type="ECO:0000256" key="1">
    <source>
        <dbReference type="SAM" id="MobiDB-lite"/>
    </source>
</evidence>
<keyword evidence="2" id="KW-1133">Transmembrane helix</keyword>
<dbReference type="VEuPathDB" id="PlasmoDB:PVLDE_1203120"/>
<feature type="compositionally biased region" description="Low complexity" evidence="1">
    <location>
        <begin position="122"/>
        <end position="133"/>
    </location>
</feature>
<feature type="region of interest" description="Disordered" evidence="1">
    <location>
        <begin position="443"/>
        <end position="470"/>
    </location>
</feature>
<feature type="compositionally biased region" description="Basic residues" evidence="1">
    <location>
        <begin position="449"/>
        <end position="459"/>
    </location>
</feature>
<feature type="compositionally biased region" description="Basic and acidic residues" evidence="1">
    <location>
        <begin position="460"/>
        <end position="470"/>
    </location>
</feature>
<protein>
    <recommendedName>
        <fullName evidence="3">Plasmodium RESA N-terminal domain-containing protein</fullName>
    </recommendedName>
</protein>
<dbReference type="VEuPathDB" id="PlasmoDB:PVBDA_1203120"/>
<dbReference type="InterPro" id="IPR019111">
    <property type="entry name" value="PRESA_N"/>
</dbReference>
<gene>
    <name evidence="4" type="ORF">PVSEL_1202690</name>
</gene>
<name>A0A6V7TAC6_PLAVN</name>
<accession>A0A6V7TAC6</accession>
<evidence type="ECO:0000313" key="4">
    <source>
        <dbReference type="EMBL" id="CAD2109913.1"/>
    </source>
</evidence>
<feature type="region of interest" description="Disordered" evidence="1">
    <location>
        <begin position="89"/>
        <end position="209"/>
    </location>
</feature>
<keyword evidence="2" id="KW-0472">Membrane</keyword>
<keyword evidence="2" id="KW-0812">Transmembrane</keyword>
<organism evidence="4 5">
    <name type="scientific">Plasmodium vinckei</name>
    <dbReference type="NCBI Taxonomy" id="5860"/>
    <lineage>
        <taxon>Eukaryota</taxon>
        <taxon>Sar</taxon>
        <taxon>Alveolata</taxon>
        <taxon>Apicomplexa</taxon>
        <taxon>Aconoidasida</taxon>
        <taxon>Haemosporida</taxon>
        <taxon>Plasmodiidae</taxon>
        <taxon>Plasmodium</taxon>
        <taxon>Plasmodium (Vinckeia)</taxon>
    </lineage>
</organism>
<dbReference type="EMBL" id="LR865433">
    <property type="protein sequence ID" value="CAD2109913.1"/>
    <property type="molecule type" value="Genomic_DNA"/>
</dbReference>
<dbReference type="Proteomes" id="UP000515697">
    <property type="component" value="Chromosome PVSEL_12"/>
</dbReference>
<dbReference type="VEuPathDB" id="PlasmoDB:PVSEL_1202690"/>
<feature type="compositionally biased region" description="Basic and acidic residues" evidence="1">
    <location>
        <begin position="137"/>
        <end position="160"/>
    </location>
</feature>
<evidence type="ECO:0000313" key="5">
    <source>
        <dbReference type="Proteomes" id="UP000515697"/>
    </source>
</evidence>
<feature type="region of interest" description="Disordered" evidence="1">
    <location>
        <begin position="620"/>
        <end position="739"/>
    </location>
</feature>
<dbReference type="AlphaFoldDB" id="A0A6V7TAC6"/>
<sequence length="958" mass="108774">MDSGKLPIIVLPPSGSSASLIKKNVNDKKLKRGNRKAYRKNCFEKFNLASAFYKVILAFGIIIVVFLDNDNIQSSSQFCGITKGRNLSEAAVPDETSSPGLRGAGVAESDEQSDNESTYATSINDSNNSESNNTDLDATKEEESEKVDMPNGNADHHDSQENNFNSSQAEHTDDAKLNETQKSDEKNEQDDEQGHNEKKYQEESHDSNSALSANLEHAMNTMPNDSLIRSFLHTSLTVPSDDELEDPYREQTQDDVESTQFTQWIDYMKSIVQEMNQRHDPEAFEQSYDSGITKDEQPADSETSKPEQPADSESITHEEAADSESITHEQTADSESIAHEETADSESITHEQTTDSESITHEQTADSESITHEQTTDSKTSKPEQPADSETSKPEQDGYARLHNKMNLEYKMYPRPQKTGLEPLKYAYNLDIIDDNELNSLFTDSKSHGGARSKMHKGPRSNEREEPRNAWDETNDLYKNQASRNPIDFNSNFRGNEDISMEMWNGGPPSSMNKSQGMNSWEYPSTRNQGMNRDQFSSVNRNQGMNSWEYPSTRNQGMNHDQFSSVNRNQGMNSWEYPSTRNQGMNREQQPSMTVNEEMIGRQIIDELQSLKENAGDEPMWAGLKKSHTPIPKRPADSSFSGFEAFSREKYSRDGGEMHDRVDVLENRPSTSTSSRPHNPMNSYNYMDGPSSGNQSKPPMNSYNYMDGPSSGSQSKPPMNSLRTNDTHRAGAQKSDQDETPLVTLSYLKAVAKEQGVLENKDAPYQFPQNAGNRFNQQNQMNPQSTINNNQGTVAIRGNREVSEFSVDSKKSTEVQIKEMDDHINQRLGKLEMHTPQAQLHGIWSEFIAAETKKFMMIEEYALQYSIYLQKRNNLAPESRTKAWWKVHYSMVNKFIKSEKEHVNELKELLKLPTNNTLNFIRFINQKREIWKGIQIQLKDEWMAALTYKMNKYAAQDN</sequence>
<dbReference type="VEuPathDB" id="PlasmoDB:PVPCR_1203020"/>
<evidence type="ECO:0000259" key="3">
    <source>
        <dbReference type="Pfam" id="PF09687"/>
    </source>
</evidence>
<feature type="compositionally biased region" description="Basic and acidic residues" evidence="1">
    <location>
        <begin position="314"/>
        <end position="382"/>
    </location>
</feature>
<feature type="compositionally biased region" description="Basic and acidic residues" evidence="1">
    <location>
        <begin position="390"/>
        <end position="400"/>
    </location>
</feature>
<feature type="compositionally biased region" description="Polar residues" evidence="1">
    <location>
        <begin position="668"/>
        <end position="724"/>
    </location>
</feature>
<proteinExistence type="predicted"/>
<feature type="compositionally biased region" description="Basic and acidic residues" evidence="1">
    <location>
        <begin position="292"/>
        <end position="305"/>
    </location>
</feature>
<reference evidence="4 5" key="1">
    <citation type="submission" date="2020-08" db="EMBL/GenBank/DDBJ databases">
        <authorList>
            <person name="Ramaprasad A."/>
        </authorList>
    </citation>
    <scope>NUCLEOTIDE SEQUENCE [LARGE SCALE GENOMIC DNA]</scope>
</reference>